<evidence type="ECO:0000259" key="2">
    <source>
        <dbReference type="Pfam" id="PF12735"/>
    </source>
</evidence>
<proteinExistence type="predicted"/>
<feature type="domain" description="Trafficking protein particle complex II-specific subunit 65 IgD3" evidence="2">
    <location>
        <begin position="418"/>
        <end position="636"/>
    </location>
</feature>
<dbReference type="Proteomes" id="UP001583172">
    <property type="component" value="Unassembled WGS sequence"/>
</dbReference>
<organism evidence="3 4">
    <name type="scientific">Humicola insolens</name>
    <name type="common">Soft-rot fungus</name>
    <dbReference type="NCBI Taxonomy" id="85995"/>
    <lineage>
        <taxon>Eukaryota</taxon>
        <taxon>Fungi</taxon>
        <taxon>Dikarya</taxon>
        <taxon>Ascomycota</taxon>
        <taxon>Pezizomycotina</taxon>
        <taxon>Sordariomycetes</taxon>
        <taxon>Sordariomycetidae</taxon>
        <taxon>Sordariales</taxon>
        <taxon>Chaetomiaceae</taxon>
        <taxon>Mycothermus</taxon>
    </lineage>
</organism>
<dbReference type="InterPro" id="IPR055420">
    <property type="entry name" value="IgD3_Trs65"/>
</dbReference>
<reference evidence="3 4" key="1">
    <citation type="journal article" date="2024" name="Commun. Biol.">
        <title>Comparative genomic analysis of thermophilic fungi reveals convergent evolutionary adaptations and gene losses.</title>
        <authorList>
            <person name="Steindorff A.S."/>
            <person name="Aguilar-Pontes M.V."/>
            <person name="Robinson A.J."/>
            <person name="Andreopoulos B."/>
            <person name="LaButti K."/>
            <person name="Kuo A."/>
            <person name="Mondo S."/>
            <person name="Riley R."/>
            <person name="Otillar R."/>
            <person name="Haridas S."/>
            <person name="Lipzen A."/>
            <person name="Grimwood J."/>
            <person name="Schmutz J."/>
            <person name="Clum A."/>
            <person name="Reid I.D."/>
            <person name="Moisan M.C."/>
            <person name="Butler G."/>
            <person name="Nguyen T.T.M."/>
            <person name="Dewar K."/>
            <person name="Conant G."/>
            <person name="Drula E."/>
            <person name="Henrissat B."/>
            <person name="Hansel C."/>
            <person name="Singer S."/>
            <person name="Hutchinson M.I."/>
            <person name="de Vries R.P."/>
            <person name="Natvig D.O."/>
            <person name="Powell A.J."/>
            <person name="Tsang A."/>
            <person name="Grigoriev I.V."/>
        </authorList>
    </citation>
    <scope>NUCLEOTIDE SEQUENCE [LARGE SCALE GENOMIC DNA]</scope>
    <source>
        <strain evidence="3 4">CBS 620.91</strain>
    </source>
</reference>
<evidence type="ECO:0000313" key="4">
    <source>
        <dbReference type="Proteomes" id="UP001583172"/>
    </source>
</evidence>
<dbReference type="InterPro" id="IPR024662">
    <property type="entry name" value="Trs65"/>
</dbReference>
<dbReference type="Pfam" id="PF12735">
    <property type="entry name" value="IgD3_Trs65"/>
    <property type="match status" value="1"/>
</dbReference>
<dbReference type="PANTHER" id="PTHR28159">
    <property type="entry name" value="TRAFFICKING PROTEIN PARTICLE COMPLEX II-SPECIFIC SUBUNIT 65"/>
    <property type="match status" value="1"/>
</dbReference>
<protein>
    <recommendedName>
        <fullName evidence="2">Trafficking protein particle complex II-specific subunit 65 IgD3 domain-containing protein</fullName>
    </recommendedName>
</protein>
<comment type="caution">
    <text evidence="3">The sequence shown here is derived from an EMBL/GenBank/DDBJ whole genome shotgun (WGS) entry which is preliminary data.</text>
</comment>
<feature type="compositionally biased region" description="Low complexity" evidence="1">
    <location>
        <begin position="523"/>
        <end position="545"/>
    </location>
</feature>
<gene>
    <name evidence="3" type="ORF">VTJ49DRAFT_3333</name>
</gene>
<sequence>MAVPDLVDAANSAASADEFLENAYLTYIVPFATRFDPREAFRQVPGSVESSISAVEQRDQLFFDETVDVYLILRAPYSAEPVLRAHLGRLVLTLDTHIINSPAADRESPPASEIVHDAIIENPEDAVVLADETTDEGPRHAYAIWKVPVFLARPRMRLHLPIAVFSGAASLRVGSETAASTKARDAGYMQSCVPSTMNLLESFATDPLLGGVVPRLSAQRVSKVAPLTKPKDELRRISGRESLKLKIYPVLHTRVRFSRPNTAPPSASMIAVLEVDFTPYFDCEAALDKLSLSVTDGTVEDLNAQDGMRLPLSCVAHDHLTFLYRLALQKRDVAPKNLTRELVITIEVLVLVRPEGEPNPCTPRLIMSWPTSIDFTPPVNPGFGQLKSAPIQRSHKPSQLSISGGVHSQPLVSPSVIRPDALPALEAATAPPPVAPLPDFGITVTFTGPPGPVPLGEEFTWSVFVVNRSKAADAIPPPPSAPASVLAQHAAATAARKLMLVPIPRRRLHARPDMRTARFSMAGNPSLANPNLNSSTTTPLLPSGTKSSRNDPLIATAVLDESDVHAAQRAAAPDSPDLVCLSADVRVGPLAPGACATVELRFVALREGIVGLEAVRVLDLGSQEHVDVRELPLVVVKA</sequence>
<accession>A0ABR3VN57</accession>
<evidence type="ECO:0000256" key="1">
    <source>
        <dbReference type="SAM" id="MobiDB-lite"/>
    </source>
</evidence>
<keyword evidence="4" id="KW-1185">Reference proteome</keyword>
<feature type="region of interest" description="Disordered" evidence="1">
    <location>
        <begin position="523"/>
        <end position="547"/>
    </location>
</feature>
<dbReference type="PANTHER" id="PTHR28159:SF1">
    <property type="entry name" value="TRAFFICKING PROTEIN PARTICLE COMPLEX II-SPECIFIC SUBUNIT 65"/>
    <property type="match status" value="1"/>
</dbReference>
<evidence type="ECO:0000313" key="3">
    <source>
        <dbReference type="EMBL" id="KAL1843019.1"/>
    </source>
</evidence>
<dbReference type="EMBL" id="JAZGSY010000026">
    <property type="protein sequence ID" value="KAL1843019.1"/>
    <property type="molecule type" value="Genomic_DNA"/>
</dbReference>
<name>A0ABR3VN57_HUMIN</name>